<dbReference type="AlphaFoldDB" id="A0A540RAY7"/>
<dbReference type="GO" id="GO:0005829">
    <property type="term" value="C:cytosol"/>
    <property type="evidence" value="ECO:0007669"/>
    <property type="project" value="TreeGrafter"/>
</dbReference>
<dbReference type="InterPro" id="IPR012337">
    <property type="entry name" value="RNaseH-like_sf"/>
</dbReference>
<proteinExistence type="predicted"/>
<dbReference type="SUPFAM" id="SSF52113">
    <property type="entry name" value="BRCT domain"/>
    <property type="match status" value="1"/>
</dbReference>
<dbReference type="Pfam" id="PF00929">
    <property type="entry name" value="RNase_T"/>
    <property type="match status" value="1"/>
</dbReference>
<name>A0A540RAY7_9CORY</name>
<dbReference type="InterPro" id="IPR036397">
    <property type="entry name" value="RNaseH_sf"/>
</dbReference>
<protein>
    <submittedName>
        <fullName evidence="3">DNA polymerase III subunit epsilon</fullName>
    </submittedName>
</protein>
<feature type="region of interest" description="Disordered" evidence="1">
    <location>
        <begin position="352"/>
        <end position="390"/>
    </location>
</feature>
<dbReference type="SUPFAM" id="SSF53098">
    <property type="entry name" value="Ribonuclease H-like"/>
    <property type="match status" value="1"/>
</dbReference>
<evidence type="ECO:0000313" key="3">
    <source>
        <dbReference type="EMBL" id="TQE44757.1"/>
    </source>
</evidence>
<dbReference type="SMART" id="SM00479">
    <property type="entry name" value="EXOIII"/>
    <property type="match status" value="1"/>
</dbReference>
<evidence type="ECO:0000313" key="4">
    <source>
        <dbReference type="Proteomes" id="UP000318080"/>
    </source>
</evidence>
<dbReference type="PANTHER" id="PTHR30231:SF42">
    <property type="entry name" value="EXONUCLEASE"/>
    <property type="match status" value="1"/>
</dbReference>
<keyword evidence="4" id="KW-1185">Reference proteome</keyword>
<dbReference type="PANTHER" id="PTHR30231">
    <property type="entry name" value="DNA POLYMERASE III SUBUNIT EPSILON"/>
    <property type="match status" value="1"/>
</dbReference>
<dbReference type="EMBL" id="VHIR01000001">
    <property type="protein sequence ID" value="TQE44757.1"/>
    <property type="molecule type" value="Genomic_DNA"/>
</dbReference>
<dbReference type="CDD" id="cd06130">
    <property type="entry name" value="DNA_pol_III_epsilon_like"/>
    <property type="match status" value="1"/>
</dbReference>
<feature type="region of interest" description="Disordered" evidence="1">
    <location>
        <begin position="308"/>
        <end position="333"/>
    </location>
</feature>
<dbReference type="GO" id="GO:0003676">
    <property type="term" value="F:nucleic acid binding"/>
    <property type="evidence" value="ECO:0007669"/>
    <property type="project" value="InterPro"/>
</dbReference>
<gene>
    <name evidence="3" type="ORF">EJK80_00740</name>
</gene>
<comment type="caution">
    <text evidence="3">The sequence shown here is derived from an EMBL/GenBank/DDBJ whole genome shotgun (WGS) entry which is preliminary data.</text>
</comment>
<dbReference type="STRING" id="1686286.GCA_900092335_02235"/>
<dbReference type="Gene3D" id="3.40.50.10190">
    <property type="entry name" value="BRCT domain"/>
    <property type="match status" value="1"/>
</dbReference>
<dbReference type="InterPro" id="IPR036420">
    <property type="entry name" value="BRCT_dom_sf"/>
</dbReference>
<evidence type="ECO:0000256" key="1">
    <source>
        <dbReference type="SAM" id="MobiDB-lite"/>
    </source>
</evidence>
<feature type="compositionally biased region" description="Basic and acidic residues" evidence="1">
    <location>
        <begin position="356"/>
        <end position="365"/>
    </location>
</feature>
<dbReference type="Gene3D" id="3.30.420.10">
    <property type="entry name" value="Ribonuclease H-like superfamily/Ribonuclease H"/>
    <property type="match status" value="1"/>
</dbReference>
<sequence>MYAHGATVELTPTSAVILRSQLAASLGAPAREVVAFEDLQSVESTEPGPAAFGALRLVTPQETFTVRFAPRTGTTTPAADAASLIDAVRHGEVPTAGVAVEGLDFTVIDVETANDNWGSVCAIGAVRFRDGLEVESRSWLCTPPPGMEDFSEFNIGIHGITPEDVKDAPSFATALGEMLEFLGDDVFVAHNVQFDSTALRVGAAAAGVELPAITLACSLALSRDASKAGRIDVPNHKLPTMAAAVGAPRFRHHDATEDARAAGLIITGLAQAFGYAGDIQGLFRTREFALGTLTNDAVMPVLRARTAPTSPADLGAGTDFRDQTRHRGATTPSAANEAALFDLDGALSSAASADSHAAREKAEKRSRNRPAPWDAVATPNTVPEPNEDADPNGPLFGQHVTLTGDFDPFDKGTLWNGIAERGGQAAKSVTKKTTILVLGTWATKTSKEKKAEELIAKGQDIQLWPKDKLLAELGLDEEPPF</sequence>
<feature type="domain" description="Exonuclease" evidence="2">
    <location>
        <begin position="104"/>
        <end position="275"/>
    </location>
</feature>
<accession>A0A540RAY7</accession>
<reference evidence="3 4" key="1">
    <citation type="submission" date="2019-06" db="EMBL/GenBank/DDBJ databases">
        <title>Draft genome of C. phoceense Strain 272.</title>
        <authorList>
            <person name="Pacheco L.G.C."/>
            <person name="Barberis C.M."/>
            <person name="Almuzara M.N."/>
            <person name="Traglia G.M."/>
            <person name="Santos C.S."/>
            <person name="Rocha D.J.P.G."/>
            <person name="Aguiar E.R.G.R."/>
            <person name="Vay C.A."/>
        </authorList>
    </citation>
    <scope>NUCLEOTIDE SEQUENCE [LARGE SCALE GENOMIC DNA]</scope>
    <source>
        <strain evidence="3 4">272</strain>
    </source>
</reference>
<dbReference type="CDD" id="cd17748">
    <property type="entry name" value="BRCT_DNA_ligase_like"/>
    <property type="match status" value="1"/>
</dbReference>
<dbReference type="Proteomes" id="UP000318080">
    <property type="component" value="Unassembled WGS sequence"/>
</dbReference>
<dbReference type="GO" id="GO:0008408">
    <property type="term" value="F:3'-5' exonuclease activity"/>
    <property type="evidence" value="ECO:0007669"/>
    <property type="project" value="TreeGrafter"/>
</dbReference>
<evidence type="ECO:0000259" key="2">
    <source>
        <dbReference type="SMART" id="SM00479"/>
    </source>
</evidence>
<dbReference type="InterPro" id="IPR013520">
    <property type="entry name" value="Ribonucl_H"/>
</dbReference>
<organism evidence="3 4">
    <name type="scientific">Corynebacterium phoceense</name>
    <dbReference type="NCBI Taxonomy" id="1686286"/>
    <lineage>
        <taxon>Bacteria</taxon>
        <taxon>Bacillati</taxon>
        <taxon>Actinomycetota</taxon>
        <taxon>Actinomycetes</taxon>
        <taxon>Mycobacteriales</taxon>
        <taxon>Corynebacteriaceae</taxon>
        <taxon>Corynebacterium</taxon>
    </lineage>
</organism>